<feature type="domain" description="PTS EIIC type-3" evidence="2">
    <location>
        <begin position="1"/>
        <end position="380"/>
    </location>
</feature>
<feature type="transmembrane region" description="Helical" evidence="1">
    <location>
        <begin position="360"/>
        <end position="380"/>
    </location>
</feature>
<dbReference type="EMBL" id="CP029684">
    <property type="protein sequence ID" value="QAS70630.1"/>
    <property type="molecule type" value="Genomic_DNA"/>
</dbReference>
<keyword evidence="5" id="KW-1185">Reference proteome</keyword>
<evidence type="ECO:0000259" key="2">
    <source>
        <dbReference type="PROSITE" id="PS51105"/>
    </source>
</evidence>
<sequence>MQRTLFFSSLYETLRKFLPIIIISVFFQLFIDVFLTSNSFFALVFHWKLFRIWPPVNHLANMASLFLKHLILPLFAYFFASQLENRRGVHDSLLPLVNFIVIWLLFSDNLFVRYSGQNILLVSLIVFSLTRILNKITALHQHTLAKYLYSLLFLLVVTAVIFALISVEHLPSNFIVSSSQWLNDTFINQWSGHFIGVFCLTILASILLWLGLPVPAALLKPNFSLLSTAHNLNASLDKSVFNIPNLLSLHTLYDSFAIFGGVSMGLALVIALLIRSHGPIKRLTKIALIPSLLDNNQILNFALPLFFNPLFLLPAILSPIFGITLTAIALKLHWLAPSVYELPRYTPNILTAFLSSNGDWRTIVLVLVILTIGVLTYLPFVDHWLKGAGSEIM</sequence>
<feature type="transmembrane region" description="Helical" evidence="1">
    <location>
        <begin position="148"/>
        <end position="170"/>
    </location>
</feature>
<gene>
    <name evidence="4" type="ORF">DLJ48_04500</name>
    <name evidence="3" type="ORF">EVC35_04435</name>
</gene>
<feature type="transmembrane region" description="Helical" evidence="1">
    <location>
        <begin position="190"/>
        <end position="212"/>
    </location>
</feature>
<dbReference type="Proteomes" id="UP001167919">
    <property type="component" value="Unassembled WGS sequence"/>
</dbReference>
<reference evidence="4 5" key="1">
    <citation type="journal article" date="2019" name="Syst. Appl. Microbiol.">
        <title>Oenococcus sicerae sp. nov., isolated from French cider.</title>
        <authorList>
            <person name="Cousin F.J."/>
            <person name="Le Guellec R."/>
            <person name="Chagnot C."/>
            <person name="Goux D."/>
            <person name="Dalmasso M."/>
            <person name="Laplace J.M."/>
            <person name="Cretenet M."/>
        </authorList>
    </citation>
    <scope>NUCLEOTIDE SEQUENCE [LARGE SCALE GENOMIC DNA]</scope>
    <source>
        <strain evidence="4 5">UCMA 15228</strain>
    </source>
</reference>
<evidence type="ECO:0000256" key="1">
    <source>
        <dbReference type="SAM" id="Phobius"/>
    </source>
</evidence>
<dbReference type="Proteomes" id="UP000286907">
    <property type="component" value="Chromosome"/>
</dbReference>
<feature type="transmembrane region" description="Helical" evidence="1">
    <location>
        <begin position="20"/>
        <end position="47"/>
    </location>
</feature>
<keyword evidence="1" id="KW-0472">Membrane</keyword>
<accession>A0AAJ1R8S3</accession>
<feature type="transmembrane region" description="Helical" evidence="1">
    <location>
        <begin position="59"/>
        <end position="80"/>
    </location>
</feature>
<dbReference type="PROSITE" id="PS51105">
    <property type="entry name" value="PTS_EIIC_TYPE_3"/>
    <property type="match status" value="1"/>
</dbReference>
<keyword evidence="3" id="KW-0762">Sugar transport</keyword>
<dbReference type="PANTHER" id="PTHR33989">
    <property type="match status" value="1"/>
</dbReference>
<name>A0AAJ1R8S3_9LACO</name>
<feature type="transmembrane region" description="Helical" evidence="1">
    <location>
        <begin position="256"/>
        <end position="274"/>
    </location>
</feature>
<keyword evidence="3" id="KW-0813">Transport</keyword>
<organism evidence="3 6">
    <name type="scientific">Oenococcus sicerae</name>
    <dbReference type="NCBI Taxonomy" id="2203724"/>
    <lineage>
        <taxon>Bacteria</taxon>
        <taxon>Bacillati</taxon>
        <taxon>Bacillota</taxon>
        <taxon>Bacilli</taxon>
        <taxon>Lactobacillales</taxon>
        <taxon>Lactobacillaceae</taxon>
        <taxon>Oenococcus</taxon>
    </lineage>
</organism>
<dbReference type="InterPro" id="IPR051088">
    <property type="entry name" value="PTS_Sugar-EIIC/EIIB"/>
</dbReference>
<keyword evidence="1" id="KW-1133">Transmembrane helix</keyword>
<dbReference type="GO" id="GO:0008982">
    <property type="term" value="F:protein-N(PI)-phosphohistidine-sugar phosphotransferase activity"/>
    <property type="evidence" value="ECO:0007669"/>
    <property type="project" value="InterPro"/>
</dbReference>
<feature type="transmembrane region" description="Helical" evidence="1">
    <location>
        <begin position="92"/>
        <end position="112"/>
    </location>
</feature>
<reference evidence="3" key="2">
    <citation type="submission" date="2019-01" db="EMBL/GenBank/DDBJ databases">
        <title>Oenococcus sicerae UCMA17102.</title>
        <authorList>
            <person name="Cousin F.J."/>
            <person name="Le Guellec R."/>
            <person name="Cretenet M."/>
        </authorList>
    </citation>
    <scope>NUCLEOTIDE SEQUENCE</scope>
    <source>
        <strain evidence="3">UCMA17102</strain>
    </source>
</reference>
<dbReference type="InterPro" id="IPR004501">
    <property type="entry name" value="PTS_EIIC_3"/>
</dbReference>
<evidence type="ECO:0000313" key="5">
    <source>
        <dbReference type="Proteomes" id="UP000286907"/>
    </source>
</evidence>
<evidence type="ECO:0000313" key="6">
    <source>
        <dbReference type="Proteomes" id="UP001167919"/>
    </source>
</evidence>
<dbReference type="PANTHER" id="PTHR33989:SF4">
    <property type="entry name" value="PTS SYSTEM N,N'-DIACETYLCHITOBIOSE-SPECIFIC EIIC COMPONENT"/>
    <property type="match status" value="1"/>
</dbReference>
<dbReference type="GO" id="GO:0009401">
    <property type="term" value="P:phosphoenolpyruvate-dependent sugar phosphotransferase system"/>
    <property type="evidence" value="ECO:0007669"/>
    <property type="project" value="InterPro"/>
</dbReference>
<evidence type="ECO:0000313" key="4">
    <source>
        <dbReference type="EMBL" id="QAS70630.1"/>
    </source>
</evidence>
<protein>
    <submittedName>
        <fullName evidence="3">PTS sugar transporter subunit IIC</fullName>
    </submittedName>
</protein>
<evidence type="ECO:0000313" key="3">
    <source>
        <dbReference type="EMBL" id="MDN6900254.1"/>
    </source>
</evidence>
<proteinExistence type="predicted"/>
<reference evidence="4" key="3">
    <citation type="submission" date="2020-01" db="EMBL/GenBank/DDBJ databases">
        <authorList>
            <person name="Cousin F.J."/>
            <person name="Le Guellec R."/>
            <person name="Cretenet M."/>
        </authorList>
    </citation>
    <scope>NUCLEOTIDE SEQUENCE</scope>
    <source>
        <strain evidence="4">UCMA 15228</strain>
    </source>
</reference>
<dbReference type="GO" id="GO:0016020">
    <property type="term" value="C:membrane"/>
    <property type="evidence" value="ECO:0007669"/>
    <property type="project" value="InterPro"/>
</dbReference>
<keyword evidence="1" id="KW-0812">Transmembrane</keyword>
<feature type="transmembrane region" description="Helical" evidence="1">
    <location>
        <begin position="310"/>
        <end position="330"/>
    </location>
</feature>
<dbReference type="EMBL" id="SDWY01000002">
    <property type="protein sequence ID" value="MDN6900254.1"/>
    <property type="molecule type" value="Genomic_DNA"/>
</dbReference>
<dbReference type="AlphaFoldDB" id="A0AAJ1R8S3"/>